<evidence type="ECO:0000313" key="2">
    <source>
        <dbReference type="Proteomes" id="UP001530400"/>
    </source>
</evidence>
<sequence length="924" mass="104840">MPDSISEIQDWKQAEIFILTKLCTNPNALFLAGDTAQSIAVGVDFRFTDVRQIFYHHFGGIEPELLQLTHNYRSHAGVLRLAACVVELLYFFFSSSLDKLPPDVGLFEGPKPTVLEIASTEDLVLMLEGAKRETSRIEFGAHQVVIVRNEEAKRNLPDEFGVDRDWVMTVQESKGLEFDDVLLYNFFSDSAAGDIWRVVANYSQEDIDAYYADATVTSSGIQQYDWNSELLSDTRHLDFDGDKHKILETELKQLYTAITRARLNVFIAETNVEQSRPMFNYFSRRRVVEMVNKETKEGLDSVKVFGALNTVEDWKNRGEYYLQNAEGERLKGCLRLAAKCFEKAGDMKRRDFALAYLSYTEIDDQEGTRRRGKHSREMKQKLYRITSQLLEARDIGFLNKAALCLLRTGEHDLESANMFELYARICYAKRQAEIKKDTMLHLAPSIHEAKYFSYASKLFLRCSAGSVQSSSLAIDSFRNLCCAKEYKDSSKVLTARNFPLQTGVTFQRLNEICTGNPEINRDPITSFQQDYQGDVDECKPLRNAVAIAAKIGCRSLHKVDQDGFSAALALLNKSDRIQFLVTVQDQDDLQYILSQRPWGNHHFFSKKESQTEPRRSAANLTHMLVSELENEGKFEEAASILEDRGYLLEATSRHTSLSSHANEAQSKMHLGKAAALRIRNLELITMCKGLSRNEVDLLFSFIDPNKIVSENDKCALLLSKHLFHDNITGSFKIVASLGQSRISSLKPNAPLSGSSILWRVRALEAACKLTPKHNVLENLPGKNAMERLNFLRELVRNLNQLTAAFHKNKRTPGENLAVIQAEAFFDLEPKQFDPNNVETRPLINLRLLEVLHDLKCKLPISIGADKQGFKVSVDRGAIHLILSTYLAKKAAALLILWHDTMSSLQQSTQLCIRKAFRRAFRRAH</sequence>
<comment type="caution">
    <text evidence="1">The sequence shown here is derived from an EMBL/GenBank/DDBJ whole genome shotgun (WGS) entry which is preliminary data.</text>
</comment>
<organism evidence="1 2">
    <name type="scientific">Cyclotella atomus</name>
    <dbReference type="NCBI Taxonomy" id="382360"/>
    <lineage>
        <taxon>Eukaryota</taxon>
        <taxon>Sar</taxon>
        <taxon>Stramenopiles</taxon>
        <taxon>Ochrophyta</taxon>
        <taxon>Bacillariophyta</taxon>
        <taxon>Coscinodiscophyceae</taxon>
        <taxon>Thalassiosirophycidae</taxon>
        <taxon>Stephanodiscales</taxon>
        <taxon>Stephanodiscaceae</taxon>
        <taxon>Cyclotella</taxon>
    </lineage>
</organism>
<dbReference type="PANTHER" id="PTHR21529">
    <property type="entry name" value="MAMMARY TURMOR VIRUS RECEPTOR HOMOLOG 1, 2 MTVR1, 2"/>
    <property type="match status" value="1"/>
</dbReference>
<proteinExistence type="predicted"/>
<dbReference type="PANTHER" id="PTHR21529:SF4">
    <property type="entry name" value="TPR AND ANKYRIN REPEAT-CONTAINING PROTEIN 1"/>
    <property type="match status" value="1"/>
</dbReference>
<dbReference type="SUPFAM" id="SSF52540">
    <property type="entry name" value="P-loop containing nucleoside triphosphate hydrolases"/>
    <property type="match status" value="1"/>
</dbReference>
<dbReference type="InterPro" id="IPR027417">
    <property type="entry name" value="P-loop_NTPase"/>
</dbReference>
<dbReference type="EMBL" id="JALLPJ020000424">
    <property type="protein sequence ID" value="KAL3792617.1"/>
    <property type="molecule type" value="Genomic_DNA"/>
</dbReference>
<evidence type="ECO:0008006" key="3">
    <source>
        <dbReference type="Google" id="ProtNLM"/>
    </source>
</evidence>
<keyword evidence="2" id="KW-1185">Reference proteome</keyword>
<name>A0ABD3PXU9_9STRA</name>
<dbReference type="InterPro" id="IPR039904">
    <property type="entry name" value="TRANK1"/>
</dbReference>
<reference evidence="1 2" key="1">
    <citation type="submission" date="2024-10" db="EMBL/GenBank/DDBJ databases">
        <title>Updated reference genomes for cyclostephanoid diatoms.</title>
        <authorList>
            <person name="Roberts W.R."/>
            <person name="Alverson A.J."/>
        </authorList>
    </citation>
    <scope>NUCLEOTIDE SEQUENCE [LARGE SCALE GENOMIC DNA]</scope>
    <source>
        <strain evidence="1 2">AJA010-31</strain>
    </source>
</reference>
<evidence type="ECO:0000313" key="1">
    <source>
        <dbReference type="EMBL" id="KAL3792617.1"/>
    </source>
</evidence>
<dbReference type="AlphaFoldDB" id="A0ABD3PXU9"/>
<protein>
    <recommendedName>
        <fullName evidence="3">UvrD-like helicase ATP-binding domain-containing protein</fullName>
    </recommendedName>
</protein>
<dbReference type="Proteomes" id="UP001530400">
    <property type="component" value="Unassembled WGS sequence"/>
</dbReference>
<dbReference type="Gene3D" id="3.40.50.300">
    <property type="entry name" value="P-loop containing nucleotide triphosphate hydrolases"/>
    <property type="match status" value="1"/>
</dbReference>
<accession>A0ABD3PXU9</accession>
<gene>
    <name evidence="1" type="ORF">ACHAWO_008778</name>
</gene>